<protein>
    <submittedName>
        <fullName evidence="2">Uncharacterized protein</fullName>
    </submittedName>
</protein>
<evidence type="ECO:0000313" key="3">
    <source>
        <dbReference type="Proteomes" id="UP001057998"/>
    </source>
</evidence>
<name>A0ABY5GJ79_9GAMM</name>
<organism evidence="2 3">
    <name type="scientific">Photobacterium atrarenae</name>
    <dbReference type="NCBI Taxonomy" id="865757"/>
    <lineage>
        <taxon>Bacteria</taxon>
        <taxon>Pseudomonadati</taxon>
        <taxon>Pseudomonadota</taxon>
        <taxon>Gammaproteobacteria</taxon>
        <taxon>Vibrionales</taxon>
        <taxon>Vibrionaceae</taxon>
        <taxon>Photobacterium</taxon>
    </lineage>
</organism>
<feature type="region of interest" description="Disordered" evidence="1">
    <location>
        <begin position="73"/>
        <end position="93"/>
    </location>
</feature>
<accession>A0ABY5GJ79</accession>
<dbReference type="EMBL" id="CP101508">
    <property type="protein sequence ID" value="UTV29360.1"/>
    <property type="molecule type" value="Genomic_DNA"/>
</dbReference>
<gene>
    <name evidence="2" type="ORF">NNL38_07490</name>
</gene>
<proteinExistence type="predicted"/>
<reference evidence="2" key="1">
    <citation type="submission" date="2022-07" db="EMBL/GenBank/DDBJ databases">
        <title>Genome sequencing of Photobacterium atrarenae GJH2-4.</title>
        <authorList>
            <person name="Park S.-J."/>
        </authorList>
    </citation>
    <scope>NUCLEOTIDE SEQUENCE</scope>
    <source>
        <strain evidence="2">GJH2-4</strain>
    </source>
</reference>
<dbReference type="RefSeq" id="WP_255390675.1">
    <property type="nucleotide sequence ID" value="NZ_CP101508.1"/>
</dbReference>
<keyword evidence="3" id="KW-1185">Reference proteome</keyword>
<sequence length="116" mass="13206">MRFWKNAVRISADSPGIISPTQPKHHLPDFCLISFEQSRTARLSPAGFLGRFYTAPPQAKVPAKVLTALKANTKTKHPTNKIETNLTKQRHNHSHSLPRFFILIPQARSQQKQKQK</sequence>
<dbReference type="Proteomes" id="UP001057998">
    <property type="component" value="Chromosome 1"/>
</dbReference>
<evidence type="ECO:0000256" key="1">
    <source>
        <dbReference type="SAM" id="MobiDB-lite"/>
    </source>
</evidence>
<evidence type="ECO:0000313" key="2">
    <source>
        <dbReference type="EMBL" id="UTV29360.1"/>
    </source>
</evidence>